<evidence type="ECO:0000313" key="2">
    <source>
        <dbReference type="EMBL" id="AHI88546.1"/>
    </source>
</evidence>
<dbReference type="Proteomes" id="UP000001364">
    <property type="component" value="Chromosome"/>
</dbReference>
<dbReference type="EMBL" id="CP001340">
    <property type="protein sequence ID" value="AHI88546.1"/>
    <property type="molecule type" value="Genomic_DNA"/>
</dbReference>
<organism evidence="2 3">
    <name type="scientific">Caulobacter vibrioides (strain NA1000 / CB15N)</name>
    <name type="common">Caulobacter crescentus</name>
    <dbReference type="NCBI Taxonomy" id="565050"/>
    <lineage>
        <taxon>Bacteria</taxon>
        <taxon>Pseudomonadati</taxon>
        <taxon>Pseudomonadota</taxon>
        <taxon>Alphaproteobacteria</taxon>
        <taxon>Caulobacterales</taxon>
        <taxon>Caulobacteraceae</taxon>
        <taxon>Caulobacter</taxon>
    </lineage>
</organism>
<protein>
    <submittedName>
        <fullName evidence="2">Uncharacterized protein</fullName>
    </submittedName>
</protein>
<reference evidence="2 3" key="1">
    <citation type="journal article" date="2010" name="J. Bacteriol.">
        <title>The genetic basis of laboratory adaptation in Caulobacter crescentus.</title>
        <authorList>
            <person name="Marks M.E."/>
            <person name="Castro-Rojas C.M."/>
            <person name="Teiling C."/>
            <person name="Du L."/>
            <person name="Kapatral V."/>
            <person name="Walunas T.L."/>
            <person name="Crosson S."/>
        </authorList>
    </citation>
    <scope>NUCLEOTIDE SEQUENCE [LARGE SCALE GENOMIC DNA]</scope>
    <source>
        <strain evidence="3">NA1000 / CB15N</strain>
    </source>
</reference>
<gene>
    <name evidence="2" type="ordered locus">CCNA_03943</name>
</gene>
<evidence type="ECO:0000256" key="1">
    <source>
        <dbReference type="SAM" id="MobiDB-lite"/>
    </source>
</evidence>
<evidence type="ECO:0000313" key="3">
    <source>
        <dbReference type="Proteomes" id="UP000001364"/>
    </source>
</evidence>
<dbReference type="RefSeq" id="WP_024265629.1">
    <property type="nucleotide sequence ID" value="NC_011916.1"/>
</dbReference>
<feature type="region of interest" description="Disordered" evidence="1">
    <location>
        <begin position="26"/>
        <end position="53"/>
    </location>
</feature>
<dbReference type="GeneID" id="18668842"/>
<sequence length="53" mass="5673">MFGQAAKNRRLLQRVNARADAIDAQACAEDGDKEKGREEGTRSGGETLASLPL</sequence>
<dbReference type="KEGG" id="ccs:CCNA_03943"/>
<accession>A0A0H3IXP0</accession>
<dbReference type="AlphaFoldDB" id="A0A0H3IXP0"/>
<feature type="compositionally biased region" description="Basic and acidic residues" evidence="1">
    <location>
        <begin position="30"/>
        <end position="41"/>
    </location>
</feature>
<dbReference type="HOGENOM" id="CLU_3059786_0_0_5"/>
<keyword evidence="3" id="KW-1185">Reference proteome</keyword>
<dbReference type="RefSeq" id="YP_009020515.1">
    <property type="nucleotide sequence ID" value="NC_011916.1"/>
</dbReference>
<name>A0A0H3IXP0_CAUVN</name>
<proteinExistence type="predicted"/>